<dbReference type="OrthoDB" id="3225557at2759"/>
<gene>
    <name evidence="2" type="ORF">BOTBODRAFT_32206</name>
</gene>
<dbReference type="Proteomes" id="UP000027195">
    <property type="component" value="Unassembled WGS sequence"/>
</dbReference>
<dbReference type="InParanoid" id="A0A067MTI2"/>
<dbReference type="InterPro" id="IPR045341">
    <property type="entry name" value="DUF6532"/>
</dbReference>
<accession>A0A067MTI2</accession>
<evidence type="ECO:0000313" key="3">
    <source>
        <dbReference type="Proteomes" id="UP000027195"/>
    </source>
</evidence>
<dbReference type="HOGENOM" id="CLU_1142437_0_0_1"/>
<sequence length="243" mass="26460">MAPNLVSPPPRQKWSLGAQHPDVQKVVQAAFKPSYVLVTACSGWPNISDVSIICGELITAAKQLDWWHIHARLLSKLAYGTNLAKILKATASNHVQLQYGIGVGVMDTSTFMQGVLPSHYYIYPRVHGTRGLPRRTHPYMHPIFPIILHYRFFSGDDNYAARYPSIFNPSRALPQPEIPCAMLALVGAAVGVLILQIHPSNLQIAPEPADPDATAPNDDAAVAELDLEGWADGAGNVQDGVEN</sequence>
<evidence type="ECO:0000259" key="1">
    <source>
        <dbReference type="Pfam" id="PF20149"/>
    </source>
</evidence>
<organism evidence="2 3">
    <name type="scientific">Botryobasidium botryosum (strain FD-172 SS1)</name>
    <dbReference type="NCBI Taxonomy" id="930990"/>
    <lineage>
        <taxon>Eukaryota</taxon>
        <taxon>Fungi</taxon>
        <taxon>Dikarya</taxon>
        <taxon>Basidiomycota</taxon>
        <taxon>Agaricomycotina</taxon>
        <taxon>Agaricomycetes</taxon>
        <taxon>Cantharellales</taxon>
        <taxon>Botryobasidiaceae</taxon>
        <taxon>Botryobasidium</taxon>
    </lineage>
</organism>
<feature type="domain" description="DUF6532" evidence="1">
    <location>
        <begin position="43"/>
        <end position="194"/>
    </location>
</feature>
<dbReference type="Pfam" id="PF20149">
    <property type="entry name" value="DUF6532"/>
    <property type="match status" value="1"/>
</dbReference>
<dbReference type="AlphaFoldDB" id="A0A067MTI2"/>
<keyword evidence="3" id="KW-1185">Reference proteome</keyword>
<protein>
    <recommendedName>
        <fullName evidence="1">DUF6532 domain-containing protein</fullName>
    </recommendedName>
</protein>
<name>A0A067MTI2_BOTB1</name>
<evidence type="ECO:0000313" key="2">
    <source>
        <dbReference type="EMBL" id="KDQ14856.1"/>
    </source>
</evidence>
<proteinExistence type="predicted"/>
<dbReference type="EMBL" id="KL198035">
    <property type="protein sequence ID" value="KDQ14856.1"/>
    <property type="molecule type" value="Genomic_DNA"/>
</dbReference>
<reference evidence="3" key="1">
    <citation type="journal article" date="2014" name="Proc. Natl. Acad. Sci. U.S.A.">
        <title>Extensive sampling of basidiomycete genomes demonstrates inadequacy of the white-rot/brown-rot paradigm for wood decay fungi.</title>
        <authorList>
            <person name="Riley R."/>
            <person name="Salamov A.A."/>
            <person name="Brown D.W."/>
            <person name="Nagy L.G."/>
            <person name="Floudas D."/>
            <person name="Held B.W."/>
            <person name="Levasseur A."/>
            <person name="Lombard V."/>
            <person name="Morin E."/>
            <person name="Otillar R."/>
            <person name="Lindquist E.A."/>
            <person name="Sun H."/>
            <person name="LaButti K.M."/>
            <person name="Schmutz J."/>
            <person name="Jabbour D."/>
            <person name="Luo H."/>
            <person name="Baker S.E."/>
            <person name="Pisabarro A.G."/>
            <person name="Walton J.D."/>
            <person name="Blanchette R.A."/>
            <person name="Henrissat B."/>
            <person name="Martin F."/>
            <person name="Cullen D."/>
            <person name="Hibbett D.S."/>
            <person name="Grigoriev I.V."/>
        </authorList>
    </citation>
    <scope>NUCLEOTIDE SEQUENCE [LARGE SCALE GENOMIC DNA]</scope>
    <source>
        <strain evidence="3">FD-172 SS1</strain>
    </source>
</reference>